<accession>A0ABP5K613</accession>
<organism evidence="2 3">
    <name type="scientific">Arthrobacter humicola</name>
    <dbReference type="NCBI Taxonomy" id="409291"/>
    <lineage>
        <taxon>Bacteria</taxon>
        <taxon>Bacillati</taxon>
        <taxon>Actinomycetota</taxon>
        <taxon>Actinomycetes</taxon>
        <taxon>Micrococcales</taxon>
        <taxon>Micrococcaceae</taxon>
        <taxon>Arthrobacter</taxon>
    </lineage>
</organism>
<keyword evidence="3" id="KW-1185">Reference proteome</keyword>
<sequence>MALVSGVLSLILNIFTLVGGSAGATLRPDGTTVPGPGYIIGLILSVIISLAIIVPSLAVSVRRLHDANMSGWMYLLVLVPLVGPILILVFLAQGPRPEGQRFDRPTW</sequence>
<comment type="caution">
    <text evidence="2">The sequence shown here is derived from an EMBL/GenBank/DDBJ whole genome shotgun (WGS) entry which is preliminary data.</text>
</comment>
<dbReference type="PANTHER" id="PTHR34980">
    <property type="entry name" value="INNER MEMBRANE PROTEIN-RELATED-RELATED"/>
    <property type="match status" value="1"/>
</dbReference>
<proteinExistence type="predicted"/>
<reference evidence="3" key="1">
    <citation type="journal article" date="2019" name="Int. J. Syst. Evol. Microbiol.">
        <title>The Global Catalogue of Microorganisms (GCM) 10K type strain sequencing project: providing services to taxonomists for standard genome sequencing and annotation.</title>
        <authorList>
            <consortium name="The Broad Institute Genomics Platform"/>
            <consortium name="The Broad Institute Genome Sequencing Center for Infectious Disease"/>
            <person name="Wu L."/>
            <person name="Ma J."/>
        </authorList>
    </citation>
    <scope>NUCLEOTIDE SEQUENCE [LARGE SCALE GENOMIC DNA]</scope>
    <source>
        <strain evidence="3">JCM 15921</strain>
    </source>
</reference>
<keyword evidence="1" id="KW-1133">Transmembrane helix</keyword>
<evidence type="ECO:0008006" key="4">
    <source>
        <dbReference type="Google" id="ProtNLM"/>
    </source>
</evidence>
<evidence type="ECO:0000313" key="3">
    <source>
        <dbReference type="Proteomes" id="UP001500102"/>
    </source>
</evidence>
<dbReference type="EMBL" id="BAAAQB010000005">
    <property type="protein sequence ID" value="GAA2125439.1"/>
    <property type="molecule type" value="Genomic_DNA"/>
</dbReference>
<evidence type="ECO:0000256" key="1">
    <source>
        <dbReference type="SAM" id="Phobius"/>
    </source>
</evidence>
<keyword evidence="1" id="KW-0812">Transmembrane</keyword>
<gene>
    <name evidence="2" type="ORF">GCM10009825_01760</name>
</gene>
<dbReference type="Proteomes" id="UP001500102">
    <property type="component" value="Unassembled WGS sequence"/>
</dbReference>
<protein>
    <recommendedName>
        <fullName evidence="4">DUF805 domain-containing protein</fullName>
    </recommendedName>
</protein>
<dbReference type="InterPro" id="IPR008523">
    <property type="entry name" value="DUF805"/>
</dbReference>
<dbReference type="Pfam" id="PF05656">
    <property type="entry name" value="DUF805"/>
    <property type="match status" value="1"/>
</dbReference>
<evidence type="ECO:0000313" key="2">
    <source>
        <dbReference type="EMBL" id="GAA2125439.1"/>
    </source>
</evidence>
<feature type="transmembrane region" description="Helical" evidence="1">
    <location>
        <begin position="71"/>
        <end position="92"/>
    </location>
</feature>
<dbReference type="PANTHER" id="PTHR34980:SF2">
    <property type="entry name" value="INNER MEMBRANE PROTEIN YHAH-RELATED"/>
    <property type="match status" value="1"/>
</dbReference>
<keyword evidence="1" id="KW-0472">Membrane</keyword>
<name>A0ABP5K613_9MICC</name>
<feature type="transmembrane region" description="Helical" evidence="1">
    <location>
        <begin position="39"/>
        <end position="59"/>
    </location>
</feature>